<dbReference type="Proteomes" id="UP001066276">
    <property type="component" value="Chromosome 6"/>
</dbReference>
<name>A0AAV7QRU5_PLEWA</name>
<comment type="caution">
    <text evidence="3">The sequence shown here is derived from an EMBL/GenBank/DDBJ whole genome shotgun (WGS) entry which is preliminary data.</text>
</comment>
<keyword evidence="2" id="KW-0732">Signal</keyword>
<proteinExistence type="predicted"/>
<evidence type="ECO:0000256" key="2">
    <source>
        <dbReference type="SAM" id="SignalP"/>
    </source>
</evidence>
<feature type="chain" id="PRO_5043686852" evidence="2">
    <location>
        <begin position="19"/>
        <end position="244"/>
    </location>
</feature>
<evidence type="ECO:0000313" key="4">
    <source>
        <dbReference type="Proteomes" id="UP001066276"/>
    </source>
</evidence>
<gene>
    <name evidence="3" type="ORF">NDU88_009068</name>
</gene>
<organism evidence="3 4">
    <name type="scientific">Pleurodeles waltl</name>
    <name type="common">Iberian ribbed newt</name>
    <dbReference type="NCBI Taxonomy" id="8319"/>
    <lineage>
        <taxon>Eukaryota</taxon>
        <taxon>Metazoa</taxon>
        <taxon>Chordata</taxon>
        <taxon>Craniata</taxon>
        <taxon>Vertebrata</taxon>
        <taxon>Euteleostomi</taxon>
        <taxon>Amphibia</taxon>
        <taxon>Batrachia</taxon>
        <taxon>Caudata</taxon>
        <taxon>Salamandroidea</taxon>
        <taxon>Salamandridae</taxon>
        <taxon>Pleurodelinae</taxon>
        <taxon>Pleurodeles</taxon>
    </lineage>
</organism>
<sequence length="244" mass="26434">MVGFTPSLLLHVLRGNWAHFWCPKIVCSARSLCPPRRFTYFAGALPQPRSPTPPSTSEPGSHQHCFLSLCLDVPVSCKGGTQYGLCGAAPVARDASINPLWLCPVLRSPASLPRCGCRARTDTAGGPHTRALYQMHCSVFSARSGRDRPSTSSSGKRQSRRQDRVTTQVPGLGDGRGPRKTGSSDAPYALGSGSPSFLEAPRAPGYRLSESRVPEGGLFSRIDRRPFRNRVFKRAPSWLPGHAP</sequence>
<keyword evidence="4" id="KW-1185">Reference proteome</keyword>
<protein>
    <submittedName>
        <fullName evidence="3">Uncharacterized protein</fullName>
    </submittedName>
</protein>
<evidence type="ECO:0000313" key="3">
    <source>
        <dbReference type="EMBL" id="KAJ1142755.1"/>
    </source>
</evidence>
<dbReference type="AlphaFoldDB" id="A0AAV7QRU5"/>
<evidence type="ECO:0000256" key="1">
    <source>
        <dbReference type="SAM" id="MobiDB-lite"/>
    </source>
</evidence>
<dbReference type="EMBL" id="JANPWB010000010">
    <property type="protein sequence ID" value="KAJ1142755.1"/>
    <property type="molecule type" value="Genomic_DNA"/>
</dbReference>
<reference evidence="3" key="1">
    <citation type="journal article" date="2022" name="bioRxiv">
        <title>Sequencing and chromosome-scale assembly of the giantPleurodeles waltlgenome.</title>
        <authorList>
            <person name="Brown T."/>
            <person name="Elewa A."/>
            <person name="Iarovenko S."/>
            <person name="Subramanian E."/>
            <person name="Araus A.J."/>
            <person name="Petzold A."/>
            <person name="Susuki M."/>
            <person name="Suzuki K.-i.T."/>
            <person name="Hayashi T."/>
            <person name="Toyoda A."/>
            <person name="Oliveira C."/>
            <person name="Osipova E."/>
            <person name="Leigh N.D."/>
            <person name="Simon A."/>
            <person name="Yun M.H."/>
        </authorList>
    </citation>
    <scope>NUCLEOTIDE SEQUENCE</scope>
    <source>
        <strain evidence="3">20211129_DDA</strain>
        <tissue evidence="3">Liver</tissue>
    </source>
</reference>
<accession>A0AAV7QRU5</accession>
<feature type="signal peptide" evidence="2">
    <location>
        <begin position="1"/>
        <end position="18"/>
    </location>
</feature>
<feature type="region of interest" description="Disordered" evidence="1">
    <location>
        <begin position="142"/>
        <end position="218"/>
    </location>
</feature>